<dbReference type="NCBIfam" id="TIGR02117">
    <property type="entry name" value="chp_urease_rgn"/>
    <property type="match status" value="1"/>
</dbReference>
<gene>
    <name evidence="1" type="ORF">E5K00_06135</name>
</gene>
<dbReference type="AlphaFoldDB" id="A0A4Z0Q6W2"/>
<name>A0A4Z0Q6W2_9BACT</name>
<protein>
    <submittedName>
        <fullName evidence="1">TIGR02117 family protein</fullName>
    </submittedName>
</protein>
<sequence length="222" mass="24463">MHAALTLLLLLLGGTLVPVNRQFRPTPDGIAVFVVSNGVHTDLVLPLREDRTGTDWLSQLQQPALAARFGGYQYVGFGWGSERFYLESYGGKLPGATTMLRALAPGRTLMHVDFYRQPPRPGRHVAALRISPAQYQRLAAQVALYFAPDSSGPTVLRNAAGYTPDDFFFRGRGRYHALRTCNDWTNGTLRRAGLRAALKAPLAGSVLYQVRRATREPAEAQP</sequence>
<evidence type="ECO:0000313" key="2">
    <source>
        <dbReference type="Proteomes" id="UP000297549"/>
    </source>
</evidence>
<dbReference type="RefSeq" id="WP_135462361.1">
    <property type="nucleotide sequence ID" value="NZ_SRLC01000001.1"/>
</dbReference>
<dbReference type="InterPro" id="IPR011727">
    <property type="entry name" value="CHP02117"/>
</dbReference>
<dbReference type="OrthoDB" id="211174at2"/>
<reference evidence="1 2" key="1">
    <citation type="submission" date="2019-04" db="EMBL/GenBank/DDBJ databases">
        <authorList>
            <person name="Feng G."/>
            <person name="Zhang J."/>
            <person name="Zhu H."/>
        </authorList>
    </citation>
    <scope>NUCLEOTIDE SEQUENCE [LARGE SCALE GENOMIC DNA]</scope>
    <source>
        <strain evidence="1 2">JCM 31653</strain>
    </source>
</reference>
<proteinExistence type="predicted"/>
<evidence type="ECO:0000313" key="1">
    <source>
        <dbReference type="EMBL" id="TGE24781.1"/>
    </source>
</evidence>
<dbReference type="EMBL" id="SRLC01000001">
    <property type="protein sequence ID" value="TGE24781.1"/>
    <property type="molecule type" value="Genomic_DNA"/>
</dbReference>
<dbReference type="Pfam" id="PF09601">
    <property type="entry name" value="DUF2459"/>
    <property type="match status" value="1"/>
</dbReference>
<dbReference type="Proteomes" id="UP000297549">
    <property type="component" value="Unassembled WGS sequence"/>
</dbReference>
<comment type="caution">
    <text evidence="1">The sequence shown here is derived from an EMBL/GenBank/DDBJ whole genome shotgun (WGS) entry which is preliminary data.</text>
</comment>
<keyword evidence="2" id="KW-1185">Reference proteome</keyword>
<organism evidence="1 2">
    <name type="scientific">Hymenobacter aquaticus</name>
    <dbReference type="NCBI Taxonomy" id="1867101"/>
    <lineage>
        <taxon>Bacteria</taxon>
        <taxon>Pseudomonadati</taxon>
        <taxon>Bacteroidota</taxon>
        <taxon>Cytophagia</taxon>
        <taxon>Cytophagales</taxon>
        <taxon>Hymenobacteraceae</taxon>
        <taxon>Hymenobacter</taxon>
    </lineage>
</organism>
<accession>A0A4Z0Q6W2</accession>